<evidence type="ECO:0000313" key="20">
    <source>
        <dbReference type="Proteomes" id="UP000188357"/>
    </source>
</evidence>
<feature type="compositionally biased region" description="Polar residues" evidence="18">
    <location>
        <begin position="38"/>
        <end position="63"/>
    </location>
</feature>
<dbReference type="RefSeq" id="WP_244156579.1">
    <property type="nucleotide sequence ID" value="NZ_FUGE01000140.1"/>
</dbReference>
<evidence type="ECO:0000256" key="3">
    <source>
        <dbReference type="ARBA" id="ARBA00010358"/>
    </source>
</evidence>
<dbReference type="EMBL" id="FUGE01000140">
    <property type="protein sequence ID" value="SJM71874.1"/>
    <property type="molecule type" value="Genomic_DNA"/>
</dbReference>
<sequence>MTNKPNRKGFWLLLAGLIMLAVLALLVLMVKLNANKQSTNTKSETSASETIETRNSTQGSDSEQSIEDLPYRPDNFITGVEDLPRSLQGTEVDGEIIINDKAQLVATRGLRRLYDYFLSALGEEESETIDARVEAYILNTTPQPAANEAIKLYYQYQTYLKQVAAIQSQSNKPANSIEAIEKQQEQVKTVRSQLFTPKVEAAFFSTEDQLQAYNKQMLKIAQDKSLSNAEKQKAKQRYLQNLPGSLTKKQAEQQANLQQLMTRTEQMKKRGANDQQLLEMRTELVGIEAAHRLAELDKQTQDFDRRFESYQQQKQQITDSNVSASEKQQQIAALEKRLFSDNEQKRLVGYEQFKN</sequence>
<evidence type="ECO:0000256" key="11">
    <source>
        <dbReference type="ARBA" id="ARBA00023136"/>
    </source>
</evidence>
<evidence type="ECO:0000256" key="9">
    <source>
        <dbReference type="ARBA" id="ARBA00022989"/>
    </source>
</evidence>
<evidence type="ECO:0000256" key="8">
    <source>
        <dbReference type="ARBA" id="ARBA00022963"/>
    </source>
</evidence>
<protein>
    <recommendedName>
        <fullName evidence="4 16">Lipase chaperone</fullName>
    </recommendedName>
    <alternativeName>
        <fullName evidence="16">Lipase activator protein</fullName>
    </alternativeName>
    <alternativeName>
        <fullName evidence="15 16">Lipase foldase</fullName>
    </alternativeName>
    <alternativeName>
        <fullName evidence="13 16">Lipase helper protein</fullName>
    </alternativeName>
    <alternativeName>
        <fullName evidence="14 16">Lipase modulator</fullName>
    </alternativeName>
</protein>
<evidence type="ECO:0000256" key="18">
    <source>
        <dbReference type="SAM" id="MobiDB-lite"/>
    </source>
</evidence>
<dbReference type="InterPro" id="IPR004961">
    <property type="entry name" value="Lipase_chaperone"/>
</dbReference>
<reference evidence="19 20" key="1">
    <citation type="submission" date="2017-02" db="EMBL/GenBank/DDBJ databases">
        <authorList>
            <person name="Peterson S.W."/>
        </authorList>
    </citation>
    <scope>NUCLEOTIDE SEQUENCE [LARGE SCALE GENOMIC DNA]</scope>
    <source>
        <strain evidence="19">Psychrobacter_piechaudii</strain>
    </source>
</reference>
<dbReference type="GO" id="GO:0006457">
    <property type="term" value="P:protein folding"/>
    <property type="evidence" value="ECO:0007669"/>
    <property type="project" value="UniProtKB-UniRule"/>
</dbReference>
<evidence type="ECO:0000256" key="1">
    <source>
        <dbReference type="ARBA" id="ARBA00003280"/>
    </source>
</evidence>
<keyword evidence="20" id="KW-1185">Reference proteome</keyword>
<keyword evidence="9 16" id="KW-1133">Transmembrane helix</keyword>
<evidence type="ECO:0000256" key="15">
    <source>
        <dbReference type="ARBA" id="ARBA00033028"/>
    </source>
</evidence>
<evidence type="ECO:0000256" key="13">
    <source>
        <dbReference type="ARBA" id="ARBA00030948"/>
    </source>
</evidence>
<feature type="region of interest" description="Disordered" evidence="18">
    <location>
        <begin position="38"/>
        <end position="72"/>
    </location>
</feature>
<keyword evidence="7 16" id="KW-0812">Transmembrane</keyword>
<dbReference type="GO" id="GO:0005886">
    <property type="term" value="C:plasma membrane"/>
    <property type="evidence" value="ECO:0007669"/>
    <property type="project" value="UniProtKB-SubCell"/>
</dbReference>
<keyword evidence="5 16" id="KW-1003">Cell membrane</keyword>
<gene>
    <name evidence="16 19" type="primary">lifO</name>
    <name evidence="19" type="ORF">A1232T_01401</name>
</gene>
<evidence type="ECO:0000256" key="14">
    <source>
        <dbReference type="ARBA" id="ARBA00031542"/>
    </source>
</evidence>
<dbReference type="GO" id="GO:0051082">
    <property type="term" value="F:unfolded protein binding"/>
    <property type="evidence" value="ECO:0007669"/>
    <property type="project" value="UniProtKB-UniRule"/>
</dbReference>
<dbReference type="Pfam" id="PF03280">
    <property type="entry name" value="Lipase_chap"/>
    <property type="match status" value="1"/>
</dbReference>
<feature type="coiled-coil region" evidence="17">
    <location>
        <begin position="250"/>
        <end position="313"/>
    </location>
</feature>
<comment type="similarity">
    <text evidence="3 16">Belongs to the lipase chaperone family.</text>
</comment>
<evidence type="ECO:0000256" key="16">
    <source>
        <dbReference type="HAMAP-Rule" id="MF_00790"/>
    </source>
</evidence>
<keyword evidence="17" id="KW-0175">Coiled coil</keyword>
<dbReference type="Proteomes" id="UP000188357">
    <property type="component" value="Unassembled WGS sequence"/>
</dbReference>
<dbReference type="GO" id="GO:0016042">
    <property type="term" value="P:lipid catabolic process"/>
    <property type="evidence" value="ECO:0007669"/>
    <property type="project" value="UniProtKB-UniRule"/>
</dbReference>
<evidence type="ECO:0000256" key="5">
    <source>
        <dbReference type="ARBA" id="ARBA00022475"/>
    </source>
</evidence>
<organism evidence="19 20">
    <name type="scientific">Psychrobacter piechaudii</name>
    <dbReference type="NCBI Taxonomy" id="1945521"/>
    <lineage>
        <taxon>Bacteria</taxon>
        <taxon>Pseudomonadati</taxon>
        <taxon>Pseudomonadota</taxon>
        <taxon>Gammaproteobacteria</taxon>
        <taxon>Moraxellales</taxon>
        <taxon>Moraxellaceae</taxon>
        <taxon>Psychrobacter</taxon>
    </lineage>
</organism>
<evidence type="ECO:0000256" key="6">
    <source>
        <dbReference type="ARBA" id="ARBA00022519"/>
    </source>
</evidence>
<evidence type="ECO:0000256" key="2">
    <source>
        <dbReference type="ARBA" id="ARBA00004383"/>
    </source>
</evidence>
<keyword evidence="8 16" id="KW-0442">Lipid degradation</keyword>
<dbReference type="NCBIfam" id="NF002334">
    <property type="entry name" value="PRK01294.1-2"/>
    <property type="match status" value="1"/>
</dbReference>
<name>A0A1R4GUT3_9GAMM</name>
<evidence type="ECO:0000256" key="10">
    <source>
        <dbReference type="ARBA" id="ARBA00023098"/>
    </source>
</evidence>
<dbReference type="AlphaFoldDB" id="A0A1R4GUT3"/>
<dbReference type="STRING" id="1945521.A1232T_01401"/>
<comment type="subcellular location">
    <subcellularLocation>
        <location evidence="2">Cell inner membrane</location>
        <topology evidence="2">Single-pass membrane protein</topology>
        <orientation evidence="2">Periplasmic side</orientation>
    </subcellularLocation>
</comment>
<dbReference type="SUPFAM" id="SSF158855">
    <property type="entry name" value="Lipase chaperone-like"/>
    <property type="match status" value="1"/>
</dbReference>
<evidence type="ECO:0000256" key="7">
    <source>
        <dbReference type="ARBA" id="ARBA00022692"/>
    </source>
</evidence>
<evidence type="ECO:0000256" key="12">
    <source>
        <dbReference type="ARBA" id="ARBA00023186"/>
    </source>
</evidence>
<accession>A0A1R4GUT3</accession>
<comment type="function">
    <text evidence="1 16">May be involved in the folding of the extracellular lipase during its passage through the periplasm.</text>
</comment>
<evidence type="ECO:0000256" key="17">
    <source>
        <dbReference type="SAM" id="Coils"/>
    </source>
</evidence>
<keyword evidence="6 16" id="KW-0997">Cell inner membrane</keyword>
<keyword evidence="12 16" id="KW-0143">Chaperone</keyword>
<keyword evidence="11 16" id="KW-0472">Membrane</keyword>
<keyword evidence="10 16" id="KW-0443">Lipid metabolism</keyword>
<proteinExistence type="inferred from homology"/>
<dbReference type="HAMAP" id="MF_00790">
    <property type="entry name" value="Lipase_chap"/>
    <property type="match status" value="1"/>
</dbReference>
<evidence type="ECO:0000256" key="4">
    <source>
        <dbReference type="ARBA" id="ARBA00019692"/>
    </source>
</evidence>
<evidence type="ECO:0000313" key="19">
    <source>
        <dbReference type="EMBL" id="SJM71874.1"/>
    </source>
</evidence>